<gene>
    <name evidence="9" type="ORF">CKM354_001020700</name>
</gene>
<keyword evidence="4" id="KW-1133">Transmembrane helix</keyword>
<dbReference type="EMBL" id="BOLY01000007">
    <property type="protein sequence ID" value="GIZ47107.1"/>
    <property type="molecule type" value="Genomic_DNA"/>
</dbReference>
<reference evidence="9 10" key="1">
    <citation type="submission" date="2021-01" db="EMBL/GenBank/DDBJ databases">
        <title>Cercospora kikuchii MAFF 305040 whole genome shotgun sequence.</title>
        <authorList>
            <person name="Kashiwa T."/>
            <person name="Suzuki T."/>
        </authorList>
    </citation>
    <scope>NUCLEOTIDE SEQUENCE [LARGE SCALE GENOMIC DNA]</scope>
    <source>
        <strain evidence="9 10">MAFF 305040</strain>
    </source>
</reference>
<name>A0A9P3CT52_9PEZI</name>
<dbReference type="AlphaFoldDB" id="A0A9P3CT52"/>
<evidence type="ECO:0000259" key="8">
    <source>
        <dbReference type="PROSITE" id="PS51212"/>
    </source>
</evidence>
<dbReference type="GeneID" id="68295782"/>
<evidence type="ECO:0000256" key="6">
    <source>
        <dbReference type="ARBA" id="ARBA00023180"/>
    </source>
</evidence>
<comment type="caution">
    <text evidence="9">The sequence shown here is derived from an EMBL/GenBank/DDBJ whole genome shotgun (WGS) entry which is preliminary data.</text>
</comment>
<evidence type="ECO:0000256" key="4">
    <source>
        <dbReference type="ARBA" id="ARBA00022989"/>
    </source>
</evidence>
<proteinExistence type="predicted"/>
<feature type="domain" description="WSC" evidence="8">
    <location>
        <begin position="143"/>
        <end position="235"/>
    </location>
</feature>
<comment type="subcellular location">
    <subcellularLocation>
        <location evidence="1">Membrane</location>
        <topology evidence="1">Single-pass membrane protein</topology>
    </subcellularLocation>
</comment>
<dbReference type="Pfam" id="PF01822">
    <property type="entry name" value="WSC"/>
    <property type="match status" value="2"/>
</dbReference>
<keyword evidence="2" id="KW-0812">Transmembrane</keyword>
<keyword evidence="5" id="KW-0472">Membrane</keyword>
<dbReference type="PANTHER" id="PTHR24269:SF16">
    <property type="entry name" value="PROTEIN SLG1"/>
    <property type="match status" value="1"/>
</dbReference>
<organism evidence="9 10">
    <name type="scientific">Cercospora kikuchii</name>
    <dbReference type="NCBI Taxonomy" id="84275"/>
    <lineage>
        <taxon>Eukaryota</taxon>
        <taxon>Fungi</taxon>
        <taxon>Dikarya</taxon>
        <taxon>Ascomycota</taxon>
        <taxon>Pezizomycotina</taxon>
        <taxon>Dothideomycetes</taxon>
        <taxon>Dothideomycetidae</taxon>
        <taxon>Mycosphaerellales</taxon>
        <taxon>Mycosphaerellaceae</taxon>
        <taxon>Cercospora</taxon>
    </lineage>
</organism>
<dbReference type="InterPro" id="IPR051836">
    <property type="entry name" value="Kremen_rcpt"/>
</dbReference>
<dbReference type="Proteomes" id="UP000825890">
    <property type="component" value="Unassembled WGS sequence"/>
</dbReference>
<dbReference type="PANTHER" id="PTHR24269">
    <property type="entry name" value="KREMEN PROTEIN"/>
    <property type="match status" value="1"/>
</dbReference>
<evidence type="ECO:0000256" key="7">
    <source>
        <dbReference type="SAM" id="SignalP"/>
    </source>
</evidence>
<keyword evidence="3 7" id="KW-0732">Signal</keyword>
<accession>A0A9P3CT52</accession>
<dbReference type="InterPro" id="IPR002889">
    <property type="entry name" value="WSC_carb-bd"/>
</dbReference>
<evidence type="ECO:0000313" key="10">
    <source>
        <dbReference type="Proteomes" id="UP000825890"/>
    </source>
</evidence>
<dbReference type="GO" id="GO:0005886">
    <property type="term" value="C:plasma membrane"/>
    <property type="evidence" value="ECO:0007669"/>
    <property type="project" value="TreeGrafter"/>
</dbReference>
<keyword evidence="6" id="KW-0325">Glycoprotein</keyword>
<protein>
    <recommendedName>
        <fullName evidence="8">WSC domain-containing protein</fullName>
    </recommendedName>
</protein>
<dbReference type="RefSeq" id="XP_044661594.1">
    <property type="nucleotide sequence ID" value="XM_044805659.1"/>
</dbReference>
<evidence type="ECO:0000256" key="5">
    <source>
        <dbReference type="ARBA" id="ARBA00023136"/>
    </source>
</evidence>
<feature type="chain" id="PRO_5040432915" description="WSC domain-containing protein" evidence="7">
    <location>
        <begin position="20"/>
        <end position="426"/>
    </location>
</feature>
<dbReference type="OrthoDB" id="2019572at2759"/>
<sequence>MQNRTLQTLLALLLGIAAAQTPVQLCDVQEYSFAYCLSSQDLGPGNAGGTANSLEECARFCRRNGSDRSRYFWIGLAGGSFNCECSPAIRAGADPVDPALCNRPCPGNPDQICGGVGVGSLYVQNCFDPNPNQAQVAAGNGDTYNYAGCFDGQFLPRYQGATGPVSTLEDCASFCRSFQAFGVADAANGPNVCSCSRSNPEDRYKAADVRCTAQCAGNDGQRCGGTDGLNLYVLPGEAVSPASRVCTSVTTTSTTTVTNTATATATAPEGTVTSVCARSTITATGKASTTTITVVPTKRYTSTCYRTTTKTVSSKCRPPKSRYARETGSLVARQDPAGTCTISNGQVTFVTTTTTVTPITVTATPPDVTVCSTSTVTVTSTPTSTVTTTNTKSPVKKYYTTTSTKTVTTTKYPKNAPTCKKKGYGY</sequence>
<feature type="domain" description="WSC" evidence="8">
    <location>
        <begin position="30"/>
        <end position="125"/>
    </location>
</feature>
<evidence type="ECO:0000313" key="9">
    <source>
        <dbReference type="EMBL" id="GIZ47107.1"/>
    </source>
</evidence>
<evidence type="ECO:0000256" key="3">
    <source>
        <dbReference type="ARBA" id="ARBA00022729"/>
    </source>
</evidence>
<evidence type="ECO:0000256" key="1">
    <source>
        <dbReference type="ARBA" id="ARBA00004167"/>
    </source>
</evidence>
<keyword evidence="10" id="KW-1185">Reference proteome</keyword>
<evidence type="ECO:0000256" key="2">
    <source>
        <dbReference type="ARBA" id="ARBA00022692"/>
    </source>
</evidence>
<dbReference type="PROSITE" id="PS51212">
    <property type="entry name" value="WSC"/>
    <property type="match status" value="2"/>
</dbReference>
<feature type="signal peptide" evidence="7">
    <location>
        <begin position="1"/>
        <end position="19"/>
    </location>
</feature>